<protein>
    <submittedName>
        <fullName evidence="1">Uncharacterized protein</fullName>
    </submittedName>
</protein>
<organism evidence="1">
    <name type="scientific">Microvirus mar61</name>
    <dbReference type="NCBI Taxonomy" id="2851198"/>
    <lineage>
        <taxon>Viruses</taxon>
        <taxon>Monodnaviria</taxon>
        <taxon>Sangervirae</taxon>
        <taxon>Phixviricota</taxon>
        <taxon>Malgrandaviricetes</taxon>
        <taxon>Petitvirales</taxon>
        <taxon>Microviridae</taxon>
    </lineage>
</organism>
<dbReference type="EMBL" id="MZ089807">
    <property type="protein sequence ID" value="QXN75296.1"/>
    <property type="molecule type" value="Genomic_DNA"/>
</dbReference>
<proteinExistence type="predicted"/>
<sequence length="72" mass="7846">MKLQSIKTLQTLACDFNAAQSTLHLDVLASNVKGCVVIKTYSCDNPSKVAVYGTNAFRTASNIIGFLFNLYI</sequence>
<accession>A0A8F5RBX1</accession>
<name>A0A8F5RBX1_9VIRU</name>
<reference evidence="1" key="1">
    <citation type="submission" date="2021-04" db="EMBL/GenBank/DDBJ databases">
        <title>Genomes of microviruses identified in yellow-bellied marmot fecal samples.</title>
        <authorList>
            <person name="Varsani A."/>
            <person name="Kraberger S."/>
            <person name="Chatterjee A."/>
            <person name="Richet C."/>
            <person name="Fontenele R.S."/>
            <person name="Schmidlin K."/>
            <person name="Blumstein D.T."/>
        </authorList>
    </citation>
    <scope>NUCLEOTIDE SEQUENCE</scope>
    <source>
        <strain evidence="1">Mar61</strain>
    </source>
</reference>
<evidence type="ECO:0000313" key="1">
    <source>
        <dbReference type="EMBL" id="QXN75296.1"/>
    </source>
</evidence>